<protein>
    <recommendedName>
        <fullName evidence="3">Tetratricopeptide repeat protein</fullName>
    </recommendedName>
</protein>
<accession>A0A5C6EGF1</accession>
<proteinExistence type="predicted"/>
<dbReference type="OrthoDB" id="250113at2"/>
<evidence type="ECO:0000313" key="1">
    <source>
        <dbReference type="EMBL" id="TWU46309.1"/>
    </source>
</evidence>
<dbReference type="Proteomes" id="UP000318288">
    <property type="component" value="Unassembled WGS sequence"/>
</dbReference>
<name>A0A5C6EGF1_9BACT</name>
<dbReference type="RefSeq" id="WP_146462096.1">
    <property type="nucleotide sequence ID" value="NZ_SJPW01000008.1"/>
</dbReference>
<dbReference type="InterPro" id="IPR011990">
    <property type="entry name" value="TPR-like_helical_dom_sf"/>
</dbReference>
<dbReference type="SUPFAM" id="SSF48452">
    <property type="entry name" value="TPR-like"/>
    <property type="match status" value="1"/>
</dbReference>
<evidence type="ECO:0000313" key="2">
    <source>
        <dbReference type="Proteomes" id="UP000318288"/>
    </source>
</evidence>
<organism evidence="1 2">
    <name type="scientific">Rubripirellula tenax</name>
    <dbReference type="NCBI Taxonomy" id="2528015"/>
    <lineage>
        <taxon>Bacteria</taxon>
        <taxon>Pseudomonadati</taxon>
        <taxon>Planctomycetota</taxon>
        <taxon>Planctomycetia</taxon>
        <taxon>Pirellulales</taxon>
        <taxon>Pirellulaceae</taxon>
        <taxon>Rubripirellula</taxon>
    </lineage>
</organism>
<sequence length="1136" mass="127223">MLFLFGIVLCGGMLTAFYFSLDVPRGPLPVPARPDSRQDSFQADADAFNESLNRWTLARWDSDDESTGARFDQSVVDFVEQCVQADRNGEHIPMHEEMFLDAVEASPDGSGSLNWLDRVSIQNGFEDYRPIPNGFDNHYRILAIRPATGLSVASSDTEPRLVSVDLMFYSANNLPESQQWFLVNVDGRWQVYDWQSLDDGRRTSDEYASFISGSEKLSSGFNEIMDRIEGANRLFDDGAEEQAFAKLKSCHRVQTLKEDRSTALLQIAYAWIELDRYDEAVGLLESIHDPDHMWGVWPMLTLGYLDADQDGKALEAAMKSSAQSPNHPRSHWLMSTVLASLGRDDEAADEAVLALRGCPLDMAIIDMVIGNRRKGDLPTLLDAIVANGDDAWMTLADAITYDSVWASNVVAEVSLRESVNESVVAILKANEAWSRRDYDKSAEWFLVARDKSGPGSIHDVAIQDHLDARIESNRYPELFRETDDLPQTLATITQWLFGDDFYGDLQSLSDALQSDAVDLRVEESERASHFRDAIQGYCHHVLDQNPLALPELTRFEVWNRSQSDEQAANVTRALRRVIVETMLEMGQSEAVAEKFPNDIDVQLQIVEYLQREEAATSESFLAKTMGFSDPEIAWTREMLKAFIAFNEVQVEAADNSFREALRIAKTMDTEQDTSLQSTTLRDRARAIVANRVVPSEIQINDGDLAELSRSVIAEASALLDSKTVRAWLPRARSIQDEGHLAAIRDNVAQLRMSTGQFSEAAKELAVAETAIGDVESQPPWIAIQRNLRLQALLECEDFKEASNVVRDRPVVDTGSIKRSLFNAEDSLSDQALIALALRDNEQLVSLLKDVDREEVSSWLTSPTRRRWLVRDVEALRSSIIDTYPLWVTYFVAESEGVLWIPADRPLTIEILTSTFERELGETVEARDIPQPTGKQISTAWSVTSESGQHLLFEVSIPTVRSSALAMRNRDAFQKEAKQLKIAIIDQLPMATRRLFEVAAAFAMDDAIAFRWNDESRIWFGPDVGKRLAWEDRVPVDHDVVAGLIQSKATDEGDDTEKSLADWTAELERAKGTVRVTMTVHVGDIAESVPAELIRVETDDYEMIVKATADSIIQPLVLSGVEYSVSPSNVQAFRQAD</sequence>
<comment type="caution">
    <text evidence="1">The sequence shown here is derived from an EMBL/GenBank/DDBJ whole genome shotgun (WGS) entry which is preliminary data.</text>
</comment>
<dbReference type="Gene3D" id="1.25.40.10">
    <property type="entry name" value="Tetratricopeptide repeat domain"/>
    <property type="match status" value="1"/>
</dbReference>
<dbReference type="EMBL" id="SJPW01000008">
    <property type="protein sequence ID" value="TWU46309.1"/>
    <property type="molecule type" value="Genomic_DNA"/>
</dbReference>
<keyword evidence="2" id="KW-1185">Reference proteome</keyword>
<gene>
    <name evidence="1" type="ORF">Poly51_57050</name>
</gene>
<evidence type="ECO:0008006" key="3">
    <source>
        <dbReference type="Google" id="ProtNLM"/>
    </source>
</evidence>
<reference evidence="1 2" key="1">
    <citation type="submission" date="2019-02" db="EMBL/GenBank/DDBJ databases">
        <title>Deep-cultivation of Planctomycetes and their phenomic and genomic characterization uncovers novel biology.</title>
        <authorList>
            <person name="Wiegand S."/>
            <person name="Jogler M."/>
            <person name="Boedeker C."/>
            <person name="Pinto D."/>
            <person name="Vollmers J."/>
            <person name="Rivas-Marin E."/>
            <person name="Kohn T."/>
            <person name="Peeters S.H."/>
            <person name="Heuer A."/>
            <person name="Rast P."/>
            <person name="Oberbeckmann S."/>
            <person name="Bunk B."/>
            <person name="Jeske O."/>
            <person name="Meyerdierks A."/>
            <person name="Storesund J.E."/>
            <person name="Kallscheuer N."/>
            <person name="Luecker S."/>
            <person name="Lage O.M."/>
            <person name="Pohl T."/>
            <person name="Merkel B.J."/>
            <person name="Hornburger P."/>
            <person name="Mueller R.-W."/>
            <person name="Bruemmer F."/>
            <person name="Labrenz M."/>
            <person name="Spormann A.M."/>
            <person name="Op Den Camp H."/>
            <person name="Overmann J."/>
            <person name="Amann R."/>
            <person name="Jetten M.S.M."/>
            <person name="Mascher T."/>
            <person name="Medema M.H."/>
            <person name="Devos D.P."/>
            <person name="Kaster A.-K."/>
            <person name="Ovreas L."/>
            <person name="Rohde M."/>
            <person name="Galperin M.Y."/>
            <person name="Jogler C."/>
        </authorList>
    </citation>
    <scope>NUCLEOTIDE SEQUENCE [LARGE SCALE GENOMIC DNA]</scope>
    <source>
        <strain evidence="1 2">Poly51</strain>
    </source>
</reference>
<dbReference type="AlphaFoldDB" id="A0A5C6EGF1"/>